<name>A0ABY2YR80_9LACO</name>
<keyword evidence="3" id="KW-1185">Reference proteome</keyword>
<dbReference type="SUPFAM" id="SSF56601">
    <property type="entry name" value="beta-lactamase/transpeptidase-like"/>
    <property type="match status" value="1"/>
</dbReference>
<protein>
    <recommendedName>
        <fullName evidence="1">Beta-lactamase class A catalytic domain-containing protein</fullName>
    </recommendedName>
</protein>
<evidence type="ECO:0000313" key="2">
    <source>
        <dbReference type="EMBL" id="TPR12309.1"/>
    </source>
</evidence>
<dbReference type="InterPro" id="IPR012338">
    <property type="entry name" value="Beta-lactam/transpept-like"/>
</dbReference>
<accession>A0ABY2YR80</accession>
<reference evidence="2 3" key="1">
    <citation type="submission" date="2018-08" db="EMBL/GenBank/DDBJ databases">
        <title>Comparative genomics of wild bee and flower associated Lactobacillus reveals potential adaptation to the bee host.</title>
        <authorList>
            <person name="Vuong H.Q."/>
            <person name="Mcfrederick Q.S."/>
        </authorList>
    </citation>
    <scope>NUCLEOTIDE SEQUENCE [LARGE SCALE GENOMIC DNA]</scope>
    <source>
        <strain evidence="2 3">HV_04</strain>
    </source>
</reference>
<sequence>MINNIFKTLVNNKKISVNYIKHIVVKKANNLLAYQLTDIINALIDSNCDFILNYDYITIIYKKMTFYLTIKLTDDGLIKRIKINPIIPKLSSIYDLKNIFSNLFLEYGILSTGILNYDYKSQSKFAIASLIKLKVACSIYKMLNDEILKLNDIYIIKKEDLSCLSSGLSIDNVNKKITIKELISRLLLASDNTAMDILLKIICKKNFEKNFIVPTKIMYKKSWGVNFFNQNKKMEYVMTHSVWNKGLDYFLSLNQISSLLDYLSKQTWLPWDNVNCRKLIYKGGSSTGILSSAWLRNDQFNSKFLFVINSKRNINILEEIYIYECVNSILKDNKFL</sequence>
<dbReference type="EMBL" id="QUAM01000009">
    <property type="protein sequence ID" value="TPR12309.1"/>
    <property type="molecule type" value="Genomic_DNA"/>
</dbReference>
<dbReference type="InterPro" id="IPR045155">
    <property type="entry name" value="Beta-lactam_cat"/>
</dbReference>
<organism evidence="2 3">
    <name type="scientific">Apilactobacillus timberlakei</name>
    <dbReference type="NCBI Taxonomy" id="2008380"/>
    <lineage>
        <taxon>Bacteria</taxon>
        <taxon>Bacillati</taxon>
        <taxon>Bacillota</taxon>
        <taxon>Bacilli</taxon>
        <taxon>Lactobacillales</taxon>
        <taxon>Lactobacillaceae</taxon>
        <taxon>Apilactobacillus</taxon>
    </lineage>
</organism>
<feature type="domain" description="Beta-lactamase class A catalytic" evidence="1">
    <location>
        <begin position="117"/>
        <end position="209"/>
    </location>
</feature>
<dbReference type="RefSeq" id="WP_105988466.1">
    <property type="nucleotide sequence ID" value="NZ_POST01000008.1"/>
</dbReference>
<dbReference type="Pfam" id="PF13354">
    <property type="entry name" value="Beta-lactamase2"/>
    <property type="match status" value="1"/>
</dbReference>
<comment type="caution">
    <text evidence="2">The sequence shown here is derived from an EMBL/GenBank/DDBJ whole genome shotgun (WGS) entry which is preliminary data.</text>
</comment>
<evidence type="ECO:0000313" key="3">
    <source>
        <dbReference type="Proteomes" id="UP000767392"/>
    </source>
</evidence>
<dbReference type="Proteomes" id="UP000767392">
    <property type="component" value="Unassembled WGS sequence"/>
</dbReference>
<proteinExistence type="predicted"/>
<gene>
    <name evidence="2" type="ORF">DY048_07890</name>
</gene>
<dbReference type="Gene3D" id="3.40.710.10">
    <property type="entry name" value="DD-peptidase/beta-lactamase superfamily"/>
    <property type="match status" value="1"/>
</dbReference>
<evidence type="ECO:0000259" key="1">
    <source>
        <dbReference type="Pfam" id="PF13354"/>
    </source>
</evidence>